<proteinExistence type="predicted"/>
<reference evidence="3" key="1">
    <citation type="journal article" date="2020" name="bioRxiv">
        <title>Comparative genomics of Chlamydomonas.</title>
        <authorList>
            <person name="Craig R.J."/>
            <person name="Hasan A.R."/>
            <person name="Ness R.W."/>
            <person name="Keightley P.D."/>
        </authorList>
    </citation>
    <scope>NUCLEOTIDE SEQUENCE</scope>
    <source>
        <strain evidence="3">CCAP 11/173</strain>
    </source>
</reference>
<dbReference type="Pfam" id="PF00646">
    <property type="entry name" value="F-box"/>
    <property type="match status" value="1"/>
</dbReference>
<feature type="domain" description="F-box" evidence="2">
    <location>
        <begin position="74"/>
        <end position="109"/>
    </location>
</feature>
<dbReference type="SUPFAM" id="SSF52047">
    <property type="entry name" value="RNI-like"/>
    <property type="match status" value="1"/>
</dbReference>
<evidence type="ECO:0000256" key="1">
    <source>
        <dbReference type="SAM" id="MobiDB-lite"/>
    </source>
</evidence>
<dbReference type="InterPro" id="IPR001810">
    <property type="entry name" value="F-box_dom"/>
</dbReference>
<name>A0A836B3L6_9CHLO</name>
<dbReference type="EMBL" id="JAEHOD010000025">
    <property type="protein sequence ID" value="KAG2446690.1"/>
    <property type="molecule type" value="Genomic_DNA"/>
</dbReference>
<evidence type="ECO:0000259" key="2">
    <source>
        <dbReference type="Pfam" id="PF00646"/>
    </source>
</evidence>
<accession>A0A836B3L6</accession>
<dbReference type="AlphaFoldDB" id="A0A836B3L6"/>
<protein>
    <recommendedName>
        <fullName evidence="2">F-box domain-containing protein</fullName>
    </recommendedName>
</protein>
<dbReference type="OrthoDB" id="547845at2759"/>
<feature type="compositionally biased region" description="Low complexity" evidence="1">
    <location>
        <begin position="845"/>
        <end position="859"/>
    </location>
</feature>
<evidence type="ECO:0000313" key="3">
    <source>
        <dbReference type="EMBL" id="KAG2446690.1"/>
    </source>
</evidence>
<comment type="caution">
    <text evidence="3">The sequence shown here is derived from an EMBL/GenBank/DDBJ whole genome shotgun (WGS) entry which is preliminary data.</text>
</comment>
<evidence type="ECO:0000313" key="4">
    <source>
        <dbReference type="Proteomes" id="UP000613740"/>
    </source>
</evidence>
<keyword evidence="4" id="KW-1185">Reference proteome</keyword>
<feature type="region of interest" description="Disordered" evidence="1">
    <location>
        <begin position="845"/>
        <end position="880"/>
    </location>
</feature>
<dbReference type="Proteomes" id="UP000613740">
    <property type="component" value="Unassembled WGS sequence"/>
</dbReference>
<feature type="compositionally biased region" description="Acidic residues" evidence="1">
    <location>
        <begin position="753"/>
        <end position="798"/>
    </location>
</feature>
<sequence length="1066" mass="111355">MALVLAAVPAAIGAWVFTANLLSNDTSKVIIPRELQAIVQWLGGLRSRHRQATRRRLAGNLAPLSLEREWLFGCLPPSVTANVLGRLDPTSRKALRATCRRTRLCVSSFTQRLLLDGRGLRRFTVAPLSLHFPSVREIALAGPGSAAAPPAGKPLSCGYGSAGDFGGGSSSRGGGGAHGSSSSVSTLYSSAGGGGGAFRAGEHVVEPWQRTGPAQLLALMEGGALSSLPSLRLLDLSRWRRPGSCFSRREWKAFVDALPLPEQPTEQQHHQHQHYRVGGGGSGPGARGAALVVRLDWRVLPLHSPWPPPTTLPDWQEVAWALRWCHRRRPQVRLELEGPPLQLPGPGTLQAFRDAPCVQRLTVAVHTVTHWARHRFNCLSSLTCLRGLTLSLHDTEPLGHVLAPLQELPYLEMLSLPNSTLRDCDLAALSRLRGLRTLVVRSVVLEGGKVSVAGSAAAQAPDAAAHRQPHHEAPAAASRSAAGMLSSYEAFAENVERLVVSERLEAPQQLGLLAAFPGLAALGVRDQALKAPLSLLPRAPAAPAPAAPRAGFVQQHPQLQAGYQPPQQQQQQPQQGLLQELIQHQLGGQQQQQPQQQQLPHAVAAQMANMWAAPAPQPPPPQPHARTPLLPQLQRSAPDAGLAASVCLRELCVMFDASGRVPGRGAVSGAENVQRGLAVTDLLRQAAALPTMQRLRLWRCRSPEHVLRLLRPVAEELQVPLVLLELHDTRRSDASGSASLQQRRRHDAGGEEQGGEEQEAQEEEEAEVEGGGMDDGEQEQSDGEDAGAEEEEADDGDAVAEQEEAAAFALGGGGPVADVVSVAEAVAARQTSTAIANAAAGAGAAPSRCPAAATGASAAGAGGAATGSGPRKTEEGAAEELPEAAALLTSLLDCRAWRTPAQQLAALLLGCTRNLVITGGDSRGSDTSGLLRALVQVGSVVSSSAASTARRAPGSQPGVARGAAVTAAAARPAFGLGLGAAAVLPPRVGPLGPAGPVPRRVAVQRLVLRRQAGLDAFLVAALLRELGAAGLQVLGVAGCGGVDVRRAVGVRQAAGATGVSLAWSLE</sequence>
<feature type="region of interest" description="Disordered" evidence="1">
    <location>
        <begin position="731"/>
        <end position="798"/>
    </location>
</feature>
<gene>
    <name evidence="3" type="ORF">HYH02_008256</name>
</gene>
<organism evidence="3 4">
    <name type="scientific">Chlamydomonas schloesseri</name>
    <dbReference type="NCBI Taxonomy" id="2026947"/>
    <lineage>
        <taxon>Eukaryota</taxon>
        <taxon>Viridiplantae</taxon>
        <taxon>Chlorophyta</taxon>
        <taxon>core chlorophytes</taxon>
        <taxon>Chlorophyceae</taxon>
        <taxon>CS clade</taxon>
        <taxon>Chlamydomonadales</taxon>
        <taxon>Chlamydomonadaceae</taxon>
        <taxon>Chlamydomonas</taxon>
    </lineage>
</organism>